<dbReference type="AlphaFoldDB" id="A0A383C591"/>
<reference evidence="1" key="1">
    <citation type="submission" date="2018-05" db="EMBL/GenBank/DDBJ databases">
        <authorList>
            <person name="Lanie J.A."/>
            <person name="Ng W.-L."/>
            <person name="Kazmierczak K.M."/>
            <person name="Andrzejewski T.M."/>
            <person name="Davidsen T.M."/>
            <person name="Wayne K.J."/>
            <person name="Tettelin H."/>
            <person name="Glass J.I."/>
            <person name="Rusch D."/>
            <person name="Podicherti R."/>
            <person name="Tsui H.-C.T."/>
            <person name="Winkler M.E."/>
        </authorList>
    </citation>
    <scope>NUCLEOTIDE SEQUENCE</scope>
</reference>
<dbReference type="EMBL" id="UINC01205950">
    <property type="protein sequence ID" value="SVE27354.1"/>
    <property type="molecule type" value="Genomic_DNA"/>
</dbReference>
<proteinExistence type="predicted"/>
<gene>
    <name evidence="1" type="ORF">METZ01_LOCUS480208</name>
</gene>
<feature type="non-terminal residue" evidence="1">
    <location>
        <position position="162"/>
    </location>
</feature>
<organism evidence="1">
    <name type="scientific">marine metagenome</name>
    <dbReference type="NCBI Taxonomy" id="408172"/>
    <lineage>
        <taxon>unclassified sequences</taxon>
        <taxon>metagenomes</taxon>
        <taxon>ecological metagenomes</taxon>
    </lineage>
</organism>
<protein>
    <recommendedName>
        <fullName evidence="2">ABC transporter ATPase</fullName>
    </recommendedName>
</protein>
<evidence type="ECO:0008006" key="2">
    <source>
        <dbReference type="Google" id="ProtNLM"/>
    </source>
</evidence>
<evidence type="ECO:0000313" key="1">
    <source>
        <dbReference type="EMBL" id="SVE27354.1"/>
    </source>
</evidence>
<sequence length="162" mass="18115">MPRVAFDVLPEDARVWIFSAERELTVVEQEQVLAEVDRFIDQWGAHNVPLVAGRELQDGQFLFVAVDQRTAGPSGCSIDALVRQMKELENDLGVELVNHSPVLFRRGTNVERVSREDFAELVAAGHVGLATTVFNNTLQVMSDVRSGRWEVPVSESWHGQAF</sequence>
<name>A0A383C591_9ZZZZ</name>
<accession>A0A383C591</accession>